<feature type="compositionally biased region" description="Polar residues" evidence="1">
    <location>
        <begin position="10"/>
        <end position="20"/>
    </location>
</feature>
<name>A0A836C3Y7_9CHLO</name>
<accession>A0A836C3Y7</accession>
<comment type="caution">
    <text evidence="2">The sequence shown here is derived from an EMBL/GenBank/DDBJ whole genome shotgun (WGS) entry which is preliminary data.</text>
</comment>
<reference evidence="2" key="1">
    <citation type="journal article" date="2020" name="bioRxiv">
        <title>Comparative genomics of Chlamydomonas.</title>
        <authorList>
            <person name="Craig R.J."/>
            <person name="Hasan A.R."/>
            <person name="Ness R.W."/>
            <person name="Keightley P.D."/>
        </authorList>
    </citation>
    <scope>NUCLEOTIDE SEQUENCE</scope>
    <source>
        <strain evidence="2">CCAP 11/70</strain>
    </source>
</reference>
<organism evidence="2 3">
    <name type="scientific">Edaphochlamys debaryana</name>
    <dbReference type="NCBI Taxonomy" id="47281"/>
    <lineage>
        <taxon>Eukaryota</taxon>
        <taxon>Viridiplantae</taxon>
        <taxon>Chlorophyta</taxon>
        <taxon>core chlorophytes</taxon>
        <taxon>Chlorophyceae</taxon>
        <taxon>CS clade</taxon>
        <taxon>Chlamydomonadales</taxon>
        <taxon>Chlamydomonadales incertae sedis</taxon>
        <taxon>Edaphochlamys</taxon>
    </lineage>
</organism>
<proteinExistence type="predicted"/>
<keyword evidence="3" id="KW-1185">Reference proteome</keyword>
<feature type="compositionally biased region" description="Polar residues" evidence="1">
    <location>
        <begin position="229"/>
        <end position="240"/>
    </location>
</feature>
<evidence type="ECO:0000256" key="1">
    <source>
        <dbReference type="SAM" id="MobiDB-lite"/>
    </source>
</evidence>
<feature type="compositionally biased region" description="Pro residues" evidence="1">
    <location>
        <begin position="250"/>
        <end position="263"/>
    </location>
</feature>
<dbReference type="AlphaFoldDB" id="A0A836C3Y7"/>
<sequence length="500" mass="50527">MYDNPAFARTSASRPDSVCGSVTATDDDDLDFCLVTPEQAFGVLGAHTAKYTKVYLNGLPYVSDSMDPGHMMTVDAAADKIRAAVCTRGSRAGHSLPCSLPSSPCLTPDVPLPSMRSGSTCLTSSGGCSSSCGTDGGASVASSFRSSASSSAFDIDLAPSRRSSVDIQCAAEASEFAKDGAAGRAGHAPKADSRPQPSDAAEPPRRSHSDLGPASHSGSASPQLPCYLSETSVSAATTPTARMGSAPSALMPPPSAPTAPRVPCPRWSPCGDLTRPREPVARPGNAPPSLPPPVPRECVLHSVSERTALAERSSSAPNRLLSSSLDSGNPTSGGAVTLAALKDAAIAASAAVGPAAAVACRRWTRSASASAAALAAPLPPRAPQPPPASVAPAGLSSCAPAMPLPDCSSSKAAVPPALRYYLAQANASPADSSPTKSSAAPVKPVHSGYVRSTVEYLQSHLAKLQNRPVLCCHVTPFSDAPATSKKSKSLARVSGGAAQS</sequence>
<evidence type="ECO:0000313" key="2">
    <source>
        <dbReference type="EMBL" id="KAG2499315.1"/>
    </source>
</evidence>
<dbReference type="Proteomes" id="UP000612055">
    <property type="component" value="Unassembled WGS sequence"/>
</dbReference>
<feature type="compositionally biased region" description="Low complexity" evidence="1">
    <location>
        <begin position="313"/>
        <end position="325"/>
    </location>
</feature>
<dbReference type="OrthoDB" id="544906at2759"/>
<gene>
    <name evidence="2" type="ORF">HYH03_002893</name>
</gene>
<protein>
    <submittedName>
        <fullName evidence="2">Uncharacterized protein</fullName>
    </submittedName>
</protein>
<evidence type="ECO:0000313" key="3">
    <source>
        <dbReference type="Proteomes" id="UP000612055"/>
    </source>
</evidence>
<dbReference type="EMBL" id="JAEHOE010000007">
    <property type="protein sequence ID" value="KAG2499315.1"/>
    <property type="molecule type" value="Genomic_DNA"/>
</dbReference>
<feature type="region of interest" description="Disordered" evidence="1">
    <location>
        <begin position="480"/>
        <end position="500"/>
    </location>
</feature>
<feature type="compositionally biased region" description="Pro residues" evidence="1">
    <location>
        <begin position="285"/>
        <end position="295"/>
    </location>
</feature>
<feature type="region of interest" description="Disordered" evidence="1">
    <location>
        <begin position="1"/>
        <end position="20"/>
    </location>
</feature>
<feature type="region of interest" description="Disordered" evidence="1">
    <location>
        <begin position="178"/>
        <end position="330"/>
    </location>
</feature>